<dbReference type="InterPro" id="IPR029024">
    <property type="entry name" value="TerB-like"/>
</dbReference>
<dbReference type="RefSeq" id="WP_241571516.1">
    <property type="nucleotide sequence ID" value="NZ_JAKUML010000010.1"/>
</dbReference>
<reference evidence="1" key="1">
    <citation type="submission" date="2022-02" db="EMBL/GenBank/DDBJ databases">
        <title>Acinetobacter A3.8 sp. nov., isolated from Sediment (Zhairuo Island).</title>
        <authorList>
            <person name="Zheng K."/>
        </authorList>
    </citation>
    <scope>NUCLEOTIDE SEQUENCE</scope>
    <source>
        <strain evidence="1">A3.8</strain>
    </source>
</reference>
<gene>
    <name evidence="1" type="ORF">MKI79_07370</name>
</gene>
<evidence type="ECO:0000313" key="2">
    <source>
        <dbReference type="Proteomes" id="UP001139701"/>
    </source>
</evidence>
<evidence type="ECO:0000313" key="1">
    <source>
        <dbReference type="EMBL" id="MCJ8146718.1"/>
    </source>
</evidence>
<dbReference type="SUPFAM" id="SSF158682">
    <property type="entry name" value="TerB-like"/>
    <property type="match status" value="1"/>
</dbReference>
<comment type="caution">
    <text evidence="1">The sequence shown here is derived from an EMBL/GenBank/DDBJ whole genome shotgun (WGS) entry which is preliminary data.</text>
</comment>
<keyword evidence="2" id="KW-1185">Reference proteome</keyword>
<dbReference type="EMBL" id="JAKUML010000010">
    <property type="protein sequence ID" value="MCJ8146718.1"/>
    <property type="molecule type" value="Genomic_DNA"/>
</dbReference>
<sequence>MLEFANFLVKRNEKIKYYNLLKDFLSDGKLDENEKLELEKPASECNLTESELLDAHKKAASIAFKNITSDGKITVEEKESLEELINYFKVSPKDFNFDQNVFNKFYTLGLIDKGLDFSQKLKIMILISY</sequence>
<dbReference type="AlphaFoldDB" id="A0A9X1WY32"/>
<accession>A0A9X1WY32</accession>
<dbReference type="Proteomes" id="UP001139701">
    <property type="component" value="Unassembled WGS sequence"/>
</dbReference>
<name>A0A9X1WY32_9GAMM</name>
<proteinExistence type="predicted"/>
<protein>
    <submittedName>
        <fullName evidence="1">Uncharacterized protein</fullName>
    </submittedName>
</protein>
<organism evidence="1 2">
    <name type="scientific">Acinetobacter sedimenti</name>
    <dbReference type="NCBI Taxonomy" id="2919922"/>
    <lineage>
        <taxon>Bacteria</taxon>
        <taxon>Pseudomonadati</taxon>
        <taxon>Pseudomonadota</taxon>
        <taxon>Gammaproteobacteria</taxon>
        <taxon>Moraxellales</taxon>
        <taxon>Moraxellaceae</taxon>
        <taxon>Acinetobacter</taxon>
    </lineage>
</organism>